<comment type="caution">
    <text evidence="2">The sequence shown here is derived from an EMBL/GenBank/DDBJ whole genome shotgun (WGS) entry which is preliminary data.</text>
</comment>
<evidence type="ECO:0000256" key="1">
    <source>
        <dbReference type="SAM" id="SignalP"/>
    </source>
</evidence>
<feature type="signal peptide" evidence="1">
    <location>
        <begin position="1"/>
        <end position="25"/>
    </location>
</feature>
<evidence type="ECO:0000313" key="3">
    <source>
        <dbReference type="Proteomes" id="UP001596065"/>
    </source>
</evidence>
<evidence type="ECO:0008006" key="4">
    <source>
        <dbReference type="Google" id="ProtNLM"/>
    </source>
</evidence>
<organism evidence="2 3">
    <name type="scientific">Streptomyces nogalater</name>
    <dbReference type="NCBI Taxonomy" id="38314"/>
    <lineage>
        <taxon>Bacteria</taxon>
        <taxon>Bacillati</taxon>
        <taxon>Actinomycetota</taxon>
        <taxon>Actinomycetes</taxon>
        <taxon>Kitasatosporales</taxon>
        <taxon>Streptomycetaceae</taxon>
        <taxon>Streptomyces</taxon>
    </lineage>
</organism>
<accession>A0ABW0W911</accession>
<dbReference type="EMBL" id="JBHSOE010000004">
    <property type="protein sequence ID" value="MFC5654651.1"/>
    <property type="molecule type" value="Genomic_DNA"/>
</dbReference>
<proteinExistence type="predicted"/>
<dbReference type="Proteomes" id="UP001596065">
    <property type="component" value="Unassembled WGS sequence"/>
</dbReference>
<keyword evidence="1" id="KW-0732">Signal</keyword>
<sequence>MTFRRRLHPALGVVVAAVVVLSACAGGDGRDRDDDPLGWSVCNQLFGADRIDRLQDEMGTGTLSVLNVSRPVGELMSDRASVARRWEPGSEVHFSNVSEPCSLGVDGKRARFESYVSWSLDSVEDIRAGVAGGGWGALGGDVYVKREEGGLHLTAVIPCKVKGSHQAQEAELPLEVETEVRGVPGFDTKLLRQMTARFARKMVDGLPCVNGPVVPGEL</sequence>
<feature type="chain" id="PRO_5047343279" description="Lipoprotein" evidence="1">
    <location>
        <begin position="26"/>
        <end position="218"/>
    </location>
</feature>
<reference evidence="3" key="1">
    <citation type="journal article" date="2019" name="Int. J. Syst. Evol. Microbiol.">
        <title>The Global Catalogue of Microorganisms (GCM) 10K type strain sequencing project: providing services to taxonomists for standard genome sequencing and annotation.</title>
        <authorList>
            <consortium name="The Broad Institute Genomics Platform"/>
            <consortium name="The Broad Institute Genome Sequencing Center for Infectious Disease"/>
            <person name="Wu L."/>
            <person name="Ma J."/>
        </authorList>
    </citation>
    <scope>NUCLEOTIDE SEQUENCE [LARGE SCALE GENOMIC DNA]</scope>
    <source>
        <strain evidence="3">KCTC 5701</strain>
    </source>
</reference>
<gene>
    <name evidence="2" type="ORF">ACFP3J_03980</name>
</gene>
<evidence type="ECO:0000313" key="2">
    <source>
        <dbReference type="EMBL" id="MFC5654651.1"/>
    </source>
</evidence>
<keyword evidence="3" id="KW-1185">Reference proteome</keyword>
<name>A0ABW0W911_STRNO</name>
<dbReference type="RefSeq" id="WP_344349772.1">
    <property type="nucleotide sequence ID" value="NZ_BAAASM010000031.1"/>
</dbReference>
<protein>
    <recommendedName>
        <fullName evidence="4">Lipoprotein</fullName>
    </recommendedName>
</protein>
<dbReference type="PROSITE" id="PS51257">
    <property type="entry name" value="PROKAR_LIPOPROTEIN"/>
    <property type="match status" value="1"/>
</dbReference>